<protein>
    <submittedName>
        <fullName evidence="2">Uncharacterized protein</fullName>
    </submittedName>
</protein>
<name>A0A4U0Y296_9PEZI</name>
<organism evidence="2 3">
    <name type="scientific">Friedmanniomyces simplex</name>
    <dbReference type="NCBI Taxonomy" id="329884"/>
    <lineage>
        <taxon>Eukaryota</taxon>
        <taxon>Fungi</taxon>
        <taxon>Dikarya</taxon>
        <taxon>Ascomycota</taxon>
        <taxon>Pezizomycotina</taxon>
        <taxon>Dothideomycetes</taxon>
        <taxon>Dothideomycetidae</taxon>
        <taxon>Mycosphaerellales</taxon>
        <taxon>Teratosphaeriaceae</taxon>
        <taxon>Friedmanniomyces</taxon>
    </lineage>
</organism>
<evidence type="ECO:0000256" key="1">
    <source>
        <dbReference type="SAM" id="MobiDB-lite"/>
    </source>
</evidence>
<dbReference type="EMBL" id="NAJQ01000007">
    <property type="protein sequence ID" value="TKA83547.1"/>
    <property type="molecule type" value="Genomic_DNA"/>
</dbReference>
<dbReference type="Proteomes" id="UP000309340">
    <property type="component" value="Unassembled WGS sequence"/>
</dbReference>
<accession>A0A4U0Y296</accession>
<dbReference type="AlphaFoldDB" id="A0A4U0Y296"/>
<evidence type="ECO:0000313" key="3">
    <source>
        <dbReference type="Proteomes" id="UP000309340"/>
    </source>
</evidence>
<gene>
    <name evidence="2" type="ORF">B0A55_00521</name>
</gene>
<keyword evidence="3" id="KW-1185">Reference proteome</keyword>
<sequence>MKGDHDRTIKIYHSCDPDEAPILLHFKAGRYTLYHPQLDPHAFAPLVRIPKRKGTTEQVRRCLKARCDTCANTDIFTDLTLDVAMSHGIRRAALKPSAKAKTVAEKLADGAVRGRWIYGDLKPDELVGEVLREPKHHRYPDESEQVFPWLARIPLGTERADSAPPLSVDLNAKSQENSLPPEDIAQRDNNALAVGADFSCFSVRSSKPEVLPADAAEDQTQARTAVERDFIGVAPQKTLPTPLRGNTPWNYRLGYTFRQEPSPRISRTRVQTPGGGDKAVDSAASVGMKRVCEDAGLVVQERRKRGCRVR</sequence>
<evidence type="ECO:0000313" key="2">
    <source>
        <dbReference type="EMBL" id="TKA83547.1"/>
    </source>
</evidence>
<feature type="region of interest" description="Disordered" evidence="1">
    <location>
        <begin position="263"/>
        <end position="282"/>
    </location>
</feature>
<dbReference type="OrthoDB" id="3900946at2759"/>
<comment type="caution">
    <text evidence="2">The sequence shown here is derived from an EMBL/GenBank/DDBJ whole genome shotgun (WGS) entry which is preliminary data.</text>
</comment>
<proteinExistence type="predicted"/>
<reference evidence="2 3" key="1">
    <citation type="submission" date="2017-03" db="EMBL/GenBank/DDBJ databases">
        <title>Genomes of endolithic fungi from Antarctica.</title>
        <authorList>
            <person name="Coleine C."/>
            <person name="Masonjones S."/>
            <person name="Stajich J.E."/>
        </authorList>
    </citation>
    <scope>NUCLEOTIDE SEQUENCE [LARGE SCALE GENOMIC DNA]</scope>
    <source>
        <strain evidence="2 3">CCFEE 5184</strain>
    </source>
</reference>